<sequence>MRSSLAQDGHEIIRLVRHEAHGGGEAEWDPERGYVDEARLAGSDAVVHLAAAPIGPTRWTARRKRLLRDSRIKGTRTLATAVAGMDHPPKRLISASAVGFYGDTGTTATTEAASQGEGFLANLVNEWEEATEPARAAGVSVAHSRTGVVVARSGGLLGFLLPLFKAGLGGRVGSGRQYMSWVSLDDAVGALRFLLDHPDITGPVNVTAPEPTTNAAYTKALGRVLHRPTVTVAPAPALRLAVGEFADECVLVSQRVVPERLLAAGYSFRHPDIDSALSDIMGR</sequence>
<accession>A0ABP7FD40</accession>
<reference evidence="5" key="1">
    <citation type="journal article" date="2019" name="Int. J. Syst. Evol. Microbiol.">
        <title>The Global Catalogue of Microorganisms (GCM) 10K type strain sequencing project: providing services to taxonomists for standard genome sequencing and annotation.</title>
        <authorList>
            <consortium name="The Broad Institute Genomics Platform"/>
            <consortium name="The Broad Institute Genome Sequencing Center for Infectious Disease"/>
            <person name="Wu L."/>
            <person name="Ma J."/>
        </authorList>
    </citation>
    <scope>NUCLEOTIDE SEQUENCE [LARGE SCALE GENOMIC DNA]</scope>
    <source>
        <strain evidence="5">JCM 17137</strain>
    </source>
</reference>
<feature type="domain" description="DUF1731" evidence="3">
    <location>
        <begin position="233"/>
        <end position="280"/>
    </location>
</feature>
<evidence type="ECO:0000259" key="3">
    <source>
        <dbReference type="Pfam" id="PF08338"/>
    </source>
</evidence>
<proteinExistence type="inferred from homology"/>
<dbReference type="PANTHER" id="PTHR11092:SF0">
    <property type="entry name" value="EPIMERASE FAMILY PROTEIN SDR39U1"/>
    <property type="match status" value="1"/>
</dbReference>
<dbReference type="Pfam" id="PF01370">
    <property type="entry name" value="Epimerase"/>
    <property type="match status" value="1"/>
</dbReference>
<dbReference type="EMBL" id="BAABDD010000005">
    <property type="protein sequence ID" value="GAA3736096.1"/>
    <property type="molecule type" value="Genomic_DNA"/>
</dbReference>
<evidence type="ECO:0000313" key="4">
    <source>
        <dbReference type="EMBL" id="GAA3736096.1"/>
    </source>
</evidence>
<dbReference type="Proteomes" id="UP001500908">
    <property type="component" value="Unassembled WGS sequence"/>
</dbReference>
<comment type="similarity">
    <text evidence="1">Belongs to the NAD(P)-dependent epimerase/dehydratase family. SDR39U1 subfamily.</text>
</comment>
<gene>
    <name evidence="4" type="ORF">GCM10022402_15320</name>
</gene>
<keyword evidence="5" id="KW-1185">Reference proteome</keyword>
<dbReference type="SUPFAM" id="SSF51735">
    <property type="entry name" value="NAD(P)-binding Rossmann-fold domains"/>
    <property type="match status" value="1"/>
</dbReference>
<feature type="domain" description="NAD-dependent epimerase/dehydratase" evidence="2">
    <location>
        <begin position="41"/>
        <end position="200"/>
    </location>
</feature>
<evidence type="ECO:0000256" key="1">
    <source>
        <dbReference type="ARBA" id="ARBA00009353"/>
    </source>
</evidence>
<evidence type="ECO:0000313" key="5">
    <source>
        <dbReference type="Proteomes" id="UP001500908"/>
    </source>
</evidence>
<dbReference type="InterPro" id="IPR036291">
    <property type="entry name" value="NAD(P)-bd_dom_sf"/>
</dbReference>
<dbReference type="InterPro" id="IPR001509">
    <property type="entry name" value="Epimerase_deHydtase"/>
</dbReference>
<dbReference type="InterPro" id="IPR013549">
    <property type="entry name" value="DUF1731"/>
</dbReference>
<comment type="caution">
    <text evidence="4">The sequence shown here is derived from an EMBL/GenBank/DDBJ whole genome shotgun (WGS) entry which is preliminary data.</text>
</comment>
<dbReference type="PANTHER" id="PTHR11092">
    <property type="entry name" value="SUGAR NUCLEOTIDE EPIMERASE RELATED"/>
    <property type="match status" value="1"/>
</dbReference>
<protein>
    <submittedName>
        <fullName evidence="4">TIGR01777 family oxidoreductase</fullName>
    </submittedName>
</protein>
<evidence type="ECO:0000259" key="2">
    <source>
        <dbReference type="Pfam" id="PF01370"/>
    </source>
</evidence>
<dbReference type="Gene3D" id="3.40.50.720">
    <property type="entry name" value="NAD(P)-binding Rossmann-like Domain"/>
    <property type="match status" value="1"/>
</dbReference>
<dbReference type="NCBIfam" id="TIGR01777">
    <property type="entry name" value="yfcH"/>
    <property type="match status" value="1"/>
</dbReference>
<dbReference type="Pfam" id="PF08338">
    <property type="entry name" value="DUF1731"/>
    <property type="match status" value="1"/>
</dbReference>
<dbReference type="InterPro" id="IPR010099">
    <property type="entry name" value="SDR39U1"/>
</dbReference>
<organism evidence="4 5">
    <name type="scientific">Salinactinospora qingdaonensis</name>
    <dbReference type="NCBI Taxonomy" id="702744"/>
    <lineage>
        <taxon>Bacteria</taxon>
        <taxon>Bacillati</taxon>
        <taxon>Actinomycetota</taxon>
        <taxon>Actinomycetes</taxon>
        <taxon>Streptosporangiales</taxon>
        <taxon>Nocardiopsidaceae</taxon>
        <taxon>Salinactinospora</taxon>
    </lineage>
</organism>
<name>A0ABP7FD40_9ACTN</name>